<name>A0A7S5R8D7_9CAUD</name>
<reference evidence="1" key="1">
    <citation type="submission" date="2020-01" db="EMBL/GenBank/DDBJ databases">
        <title>Patterns of diversity and host range of bacteriophage communities associated with bean-nodulatin bacteria.</title>
        <authorList>
            <person name="Vann Cauwenberghe J."/>
            <person name="Santamaria R.I."/>
            <person name="Bustos P."/>
            <person name="Juarez S."/>
            <person name="Gonzalez V."/>
        </authorList>
    </citation>
    <scope>NUCLEOTIDE SEQUENCE</scope>
</reference>
<organism evidence="1 2">
    <name type="scientific">Rhizobium phage RHph_Y17</name>
    <dbReference type="NCBI Taxonomy" id="2509771"/>
    <lineage>
        <taxon>Viruses</taxon>
        <taxon>Duplodnaviria</taxon>
        <taxon>Heunggongvirae</taxon>
        <taxon>Uroviricota</taxon>
        <taxon>Caudoviricetes</taxon>
        <taxon>Kleczkowskavirus</taxon>
        <taxon>Kleczkowskavirus RHEph4</taxon>
    </lineage>
</organism>
<dbReference type="EMBL" id="MN988482">
    <property type="protein sequence ID" value="QIG67624.1"/>
    <property type="molecule type" value="Genomic_DNA"/>
</dbReference>
<gene>
    <name evidence="1" type="ORF">EVB51_007</name>
</gene>
<accession>A0A7S5R8D7</accession>
<evidence type="ECO:0000313" key="2">
    <source>
        <dbReference type="Proteomes" id="UP000612501"/>
    </source>
</evidence>
<dbReference type="Proteomes" id="UP000612501">
    <property type="component" value="Segment"/>
</dbReference>
<sequence>MTNLTNAQFVRDTLEYKTASRARRIQLETKWGPRAGALRDAASFDDVQEGDDRAYEA</sequence>
<protein>
    <submittedName>
        <fullName evidence="1">Uncharacterized protein</fullName>
    </submittedName>
</protein>
<evidence type="ECO:0000313" key="1">
    <source>
        <dbReference type="EMBL" id="QIG67624.1"/>
    </source>
</evidence>
<proteinExistence type="predicted"/>